<evidence type="ECO:0000256" key="2">
    <source>
        <dbReference type="SAM" id="Phobius"/>
    </source>
</evidence>
<keyword evidence="6" id="KW-1185">Reference proteome</keyword>
<evidence type="ECO:0000313" key="6">
    <source>
        <dbReference type="Proteomes" id="UP000178666"/>
    </source>
</evidence>
<feature type="transmembrane region" description="Helical" evidence="2">
    <location>
        <begin position="141"/>
        <end position="159"/>
    </location>
</feature>
<name>A0AAC9AND5_9ACTN</name>
<dbReference type="RefSeq" id="WP_062819433.1">
    <property type="nucleotide sequence ID" value="NZ_CP014352.1"/>
</dbReference>
<feature type="transmembrane region" description="Helical" evidence="2">
    <location>
        <begin position="61"/>
        <end position="81"/>
    </location>
</feature>
<evidence type="ECO:0000313" key="5">
    <source>
        <dbReference type="Proteomes" id="UP000075221"/>
    </source>
</evidence>
<reference evidence="4 6" key="1">
    <citation type="journal article" date="2016" name="Plant Dis.">
        <title>Improved production of propionic acid using genome shuffling.</title>
        <authorList>
            <person name="Luna-Flores C.H."/>
            <person name="Palfreyman R.W."/>
            <person name="Kromer J.O."/>
            <person name="Nielsen L.K."/>
            <person name="Marcellin E."/>
        </authorList>
    </citation>
    <scope>NUCLEOTIDE SEQUENCE [LARGE SCALE GENOMIC DNA]</scope>
    <source>
        <strain evidence="4 6">F3E8</strain>
    </source>
</reference>
<dbReference type="Pfam" id="PF11377">
    <property type="entry name" value="DUF3180"/>
    <property type="match status" value="1"/>
</dbReference>
<dbReference type="Proteomes" id="UP000075221">
    <property type="component" value="Chromosome"/>
</dbReference>
<dbReference type="Proteomes" id="UP000178666">
    <property type="component" value="Chromosome"/>
</dbReference>
<sequence>MTRSLPPHDPSEDRPEAGQEPPRGSLAPTDLRTVVIAALCGAALGWFAMSLFVVTGSTVPVLPWSLPVILLLVAVATWVYARILRAKVTDPHREVSPSEGLVGLALSKAVLLTGAALVGACILYSVEYVGQWSIPFPRQRVIRGGVTAVVCAVMGWAGWRLESACRVPHDPDDAR</sequence>
<proteinExistence type="predicted"/>
<gene>
    <name evidence="4" type="ORF">A8L58_08730</name>
    <name evidence="3" type="ORF">AXH35_07270</name>
</gene>
<feature type="transmembrane region" description="Helical" evidence="2">
    <location>
        <begin position="101"/>
        <end position="129"/>
    </location>
</feature>
<dbReference type="AlphaFoldDB" id="A0AAC9AND5"/>
<feature type="region of interest" description="Disordered" evidence="1">
    <location>
        <begin position="1"/>
        <end position="26"/>
    </location>
</feature>
<keyword evidence="2" id="KW-0472">Membrane</keyword>
<evidence type="ECO:0008006" key="7">
    <source>
        <dbReference type="Google" id="ProtNLM"/>
    </source>
</evidence>
<accession>A0AAC9AND5</accession>
<evidence type="ECO:0000256" key="1">
    <source>
        <dbReference type="SAM" id="MobiDB-lite"/>
    </source>
</evidence>
<dbReference type="InterPro" id="IPR021517">
    <property type="entry name" value="DUF3180"/>
</dbReference>
<protein>
    <recommendedName>
        <fullName evidence="7">DUF3180 domain-containing protein</fullName>
    </recommendedName>
</protein>
<organism evidence="3 5">
    <name type="scientific">Acidipropionibacterium acidipropionici</name>
    <dbReference type="NCBI Taxonomy" id="1748"/>
    <lineage>
        <taxon>Bacteria</taxon>
        <taxon>Bacillati</taxon>
        <taxon>Actinomycetota</taxon>
        <taxon>Actinomycetes</taxon>
        <taxon>Propionibacteriales</taxon>
        <taxon>Propionibacteriaceae</taxon>
        <taxon>Acidipropionibacterium</taxon>
    </lineage>
</organism>
<reference evidence="3 5" key="2">
    <citation type="submission" date="2016-02" db="EMBL/GenBank/DDBJ databases">
        <title>Complete Genome Sequence of Propionibacterium acidipropionici ATCC 55737.</title>
        <authorList>
            <person name="Luna Flores C.H."/>
            <person name="Nielsen L.K."/>
            <person name="Marcellin E."/>
        </authorList>
    </citation>
    <scope>NUCLEOTIDE SEQUENCE [LARGE SCALE GENOMIC DNA]</scope>
    <source>
        <strain evidence="3 5">ATCC 55737</strain>
    </source>
</reference>
<keyword evidence="2" id="KW-0812">Transmembrane</keyword>
<evidence type="ECO:0000313" key="3">
    <source>
        <dbReference type="EMBL" id="AMS05289.1"/>
    </source>
</evidence>
<evidence type="ECO:0000313" key="4">
    <source>
        <dbReference type="EMBL" id="AOZ46769.1"/>
    </source>
</evidence>
<dbReference type="EMBL" id="CP014352">
    <property type="protein sequence ID" value="AMS05289.1"/>
    <property type="molecule type" value="Genomic_DNA"/>
</dbReference>
<feature type="transmembrane region" description="Helical" evidence="2">
    <location>
        <begin position="34"/>
        <end position="54"/>
    </location>
</feature>
<dbReference type="EMBL" id="CP015970">
    <property type="protein sequence ID" value="AOZ46769.1"/>
    <property type="molecule type" value="Genomic_DNA"/>
</dbReference>
<keyword evidence="2" id="KW-1133">Transmembrane helix</keyword>